<dbReference type="PANTHER" id="PTHR48043">
    <property type="entry name" value="EG:EG0003.4 PROTEIN-RELATED"/>
    <property type="match status" value="1"/>
</dbReference>
<dbReference type="InterPro" id="IPR050271">
    <property type="entry name" value="UDP-glycosyltransferase"/>
</dbReference>
<dbReference type="SUPFAM" id="SSF53756">
    <property type="entry name" value="UDP-Glycosyltransferase/glycogen phosphorylase"/>
    <property type="match status" value="1"/>
</dbReference>
<dbReference type="AlphaFoldDB" id="A0A653D2T1"/>
<evidence type="ECO:0000256" key="5">
    <source>
        <dbReference type="PROSITE-ProRule" id="PRU00317"/>
    </source>
</evidence>
<sequence length="521" mass="59505">MKVLAFISILSVSFCSAANILAVVPSPAFSHQSTFWPIWRELSLRGHQVTLLTTDPMRNRSLTNLTEHNFHDAYKHSEELNSLINTANFLVLIQSVPNYVADILTTFFGSEVVQDLLKNNSTKKYDLVIVEGLFPEFLIFGDVYKCPTILIHSADTLPSIHKVMGNSMHPVVYSMKYYACRGTLNITFLDRLGSTLYYAFLYVVRQFHINPVRHTVFKKYMGPNAPTIDELTGKADLLLLNIHPVLHGVKLLGQNTITFGGGVHIREPQPLPKNIKSFLDKANNGVIYFSLGSSINTSQMDDVKKKTIIDTLRPLPYRIIWKYEQDDLSNIPENVMIVKWAPQQDILRHPNVKLFITQGGQQSTEEAILNGVPMLVLPFITDQIPNAKKIECEGLGKYVNHKPTLSKEQFKSAIEEILNNHSKYRERVKEFAKLLLDEPMPGIEKAIWWIEYTIRHKGAKHLRNPIVDIPMYQYLMLDIIATVFAVLLFMITILYLLIKTIKCFVSYIKQKSKSDVNKKKQ</sequence>
<keyword evidence="3 6" id="KW-0808">Transferase</keyword>
<keyword evidence="7" id="KW-0472">Membrane</keyword>
<dbReference type="PROSITE" id="PS50302">
    <property type="entry name" value="PUM"/>
    <property type="match status" value="1"/>
</dbReference>
<dbReference type="GO" id="GO:0015020">
    <property type="term" value="F:glucuronosyltransferase activity"/>
    <property type="evidence" value="ECO:0007669"/>
    <property type="project" value="UniProtKB-EC"/>
</dbReference>
<dbReference type="PANTHER" id="PTHR48043:SF159">
    <property type="entry name" value="EG:EG0003.4 PROTEIN-RELATED"/>
    <property type="match status" value="1"/>
</dbReference>
<keyword evidence="7" id="KW-0732">Signal</keyword>
<comment type="similarity">
    <text evidence="1 6">Belongs to the UDP-glycosyltransferase family.</text>
</comment>
<evidence type="ECO:0000256" key="3">
    <source>
        <dbReference type="ARBA" id="ARBA00022679"/>
    </source>
</evidence>
<dbReference type="EC" id="2.4.1.17" evidence="7"/>
<gene>
    <name evidence="8" type="ORF">CALMAC_LOCUS13531</name>
</gene>
<feature type="repeat" description="Pumilio" evidence="5">
    <location>
        <begin position="95"/>
        <end position="131"/>
    </location>
</feature>
<keyword evidence="2 6" id="KW-0328">Glycosyltransferase</keyword>
<dbReference type="PROSITE" id="PS00375">
    <property type="entry name" value="UDPGT"/>
    <property type="match status" value="1"/>
</dbReference>
<dbReference type="InterPro" id="IPR001313">
    <property type="entry name" value="Pumilio_RNA-bd_rpt"/>
</dbReference>
<name>A0A653D2T1_CALMS</name>
<comment type="subcellular location">
    <subcellularLocation>
        <location evidence="7">Membrane</location>
        <topology evidence="7">Single-pass membrane protein</topology>
    </subcellularLocation>
</comment>
<dbReference type="OrthoDB" id="5835829at2759"/>
<protein>
    <recommendedName>
        <fullName evidence="7">UDP-glucuronosyltransferase</fullName>
        <ecNumber evidence="7">2.4.1.17</ecNumber>
    </recommendedName>
</protein>
<dbReference type="EMBL" id="CAACVG010009686">
    <property type="protein sequence ID" value="VEN53859.1"/>
    <property type="molecule type" value="Genomic_DNA"/>
</dbReference>
<comment type="catalytic activity">
    <reaction evidence="7">
        <text>glucuronate acceptor + UDP-alpha-D-glucuronate = acceptor beta-D-glucuronoside + UDP + H(+)</text>
        <dbReference type="Rhea" id="RHEA:21032"/>
        <dbReference type="ChEBI" id="CHEBI:15378"/>
        <dbReference type="ChEBI" id="CHEBI:58052"/>
        <dbReference type="ChEBI" id="CHEBI:58223"/>
        <dbReference type="ChEBI" id="CHEBI:132367"/>
        <dbReference type="ChEBI" id="CHEBI:132368"/>
        <dbReference type="EC" id="2.4.1.17"/>
    </reaction>
</comment>
<feature type="chain" id="PRO_5031608032" description="UDP-glucuronosyltransferase" evidence="7">
    <location>
        <begin position="18"/>
        <end position="521"/>
    </location>
</feature>
<evidence type="ECO:0000256" key="1">
    <source>
        <dbReference type="ARBA" id="ARBA00009995"/>
    </source>
</evidence>
<dbReference type="InterPro" id="IPR035595">
    <property type="entry name" value="UDP_glycos_trans_CS"/>
</dbReference>
<keyword evidence="7" id="KW-1133">Transmembrane helix</keyword>
<keyword evidence="9" id="KW-1185">Reference proteome</keyword>
<dbReference type="GO" id="GO:0003723">
    <property type="term" value="F:RNA binding"/>
    <property type="evidence" value="ECO:0007669"/>
    <property type="project" value="InterPro"/>
</dbReference>
<organism evidence="8 9">
    <name type="scientific">Callosobruchus maculatus</name>
    <name type="common">Southern cowpea weevil</name>
    <name type="synonym">Pulse bruchid</name>
    <dbReference type="NCBI Taxonomy" id="64391"/>
    <lineage>
        <taxon>Eukaryota</taxon>
        <taxon>Metazoa</taxon>
        <taxon>Ecdysozoa</taxon>
        <taxon>Arthropoda</taxon>
        <taxon>Hexapoda</taxon>
        <taxon>Insecta</taxon>
        <taxon>Pterygota</taxon>
        <taxon>Neoptera</taxon>
        <taxon>Endopterygota</taxon>
        <taxon>Coleoptera</taxon>
        <taxon>Polyphaga</taxon>
        <taxon>Cucujiformia</taxon>
        <taxon>Chrysomeloidea</taxon>
        <taxon>Chrysomelidae</taxon>
        <taxon>Bruchinae</taxon>
        <taxon>Bruchini</taxon>
        <taxon>Callosobruchus</taxon>
    </lineage>
</organism>
<feature type="signal peptide" evidence="7">
    <location>
        <begin position="1"/>
        <end position="17"/>
    </location>
</feature>
<evidence type="ECO:0000256" key="7">
    <source>
        <dbReference type="RuleBase" id="RU362059"/>
    </source>
</evidence>
<evidence type="ECO:0000256" key="4">
    <source>
        <dbReference type="ARBA" id="ARBA00022737"/>
    </source>
</evidence>
<proteinExistence type="inferred from homology"/>
<dbReference type="Gene3D" id="3.40.50.2000">
    <property type="entry name" value="Glycogen Phosphorylase B"/>
    <property type="match status" value="2"/>
</dbReference>
<dbReference type="FunFam" id="3.40.50.2000:FF:000050">
    <property type="entry name" value="UDP-glucuronosyltransferase"/>
    <property type="match status" value="1"/>
</dbReference>
<dbReference type="GO" id="GO:0016020">
    <property type="term" value="C:membrane"/>
    <property type="evidence" value="ECO:0007669"/>
    <property type="project" value="UniProtKB-SubCell"/>
</dbReference>
<reference evidence="8 9" key="1">
    <citation type="submission" date="2019-01" db="EMBL/GenBank/DDBJ databases">
        <authorList>
            <person name="Sayadi A."/>
        </authorList>
    </citation>
    <scope>NUCLEOTIDE SEQUENCE [LARGE SCALE GENOMIC DNA]</scope>
</reference>
<accession>A0A653D2T1</accession>
<evidence type="ECO:0000313" key="8">
    <source>
        <dbReference type="EMBL" id="VEN53859.1"/>
    </source>
</evidence>
<keyword evidence="4" id="KW-0677">Repeat</keyword>
<dbReference type="Pfam" id="PF00201">
    <property type="entry name" value="UDPGT"/>
    <property type="match status" value="1"/>
</dbReference>
<evidence type="ECO:0000256" key="6">
    <source>
        <dbReference type="RuleBase" id="RU003718"/>
    </source>
</evidence>
<keyword evidence="7" id="KW-0812">Transmembrane</keyword>
<dbReference type="InterPro" id="IPR002213">
    <property type="entry name" value="UDP_glucos_trans"/>
</dbReference>
<dbReference type="CDD" id="cd03784">
    <property type="entry name" value="GT1_Gtf-like"/>
    <property type="match status" value="1"/>
</dbReference>
<evidence type="ECO:0000256" key="2">
    <source>
        <dbReference type="ARBA" id="ARBA00022676"/>
    </source>
</evidence>
<feature type="transmembrane region" description="Helical" evidence="7">
    <location>
        <begin position="474"/>
        <end position="498"/>
    </location>
</feature>
<evidence type="ECO:0000313" key="9">
    <source>
        <dbReference type="Proteomes" id="UP000410492"/>
    </source>
</evidence>
<dbReference type="Proteomes" id="UP000410492">
    <property type="component" value="Unassembled WGS sequence"/>
</dbReference>